<dbReference type="Proteomes" id="UP000288716">
    <property type="component" value="Unassembled WGS sequence"/>
</dbReference>
<dbReference type="STRING" id="299467.A0A443SBE0"/>
<dbReference type="InterPro" id="IPR036070">
    <property type="entry name" value="Nop_dom_sf"/>
</dbReference>
<dbReference type="SUPFAM" id="SSF48371">
    <property type="entry name" value="ARM repeat"/>
    <property type="match status" value="1"/>
</dbReference>
<evidence type="ECO:0000256" key="8">
    <source>
        <dbReference type="ARBA" id="ARBA00082313"/>
    </source>
</evidence>
<dbReference type="SMART" id="SM00931">
    <property type="entry name" value="NOSIC"/>
    <property type="match status" value="1"/>
</dbReference>
<protein>
    <recommendedName>
        <fullName evidence="3">Nucleolar protein 58</fullName>
    </recommendedName>
    <alternativeName>
        <fullName evidence="8">Nucleolar protein 5</fullName>
    </alternativeName>
</protein>
<evidence type="ECO:0000256" key="4">
    <source>
        <dbReference type="ARBA" id="ARBA00022517"/>
    </source>
</evidence>
<keyword evidence="4" id="KW-0690">Ribosome biogenesis</keyword>
<dbReference type="PANTHER" id="PTHR10894:SF1">
    <property type="entry name" value="NUCLEOLAR PROTEIN 58"/>
    <property type="match status" value="1"/>
</dbReference>
<dbReference type="InterPro" id="IPR012974">
    <property type="entry name" value="NOP58/56_N"/>
</dbReference>
<dbReference type="PANTHER" id="PTHR10894">
    <property type="entry name" value="NUCLEOLAR PROTEIN 5 NUCLEOLAR PROTEIN NOP5 NOP58"/>
    <property type="match status" value="1"/>
</dbReference>
<dbReference type="AlphaFoldDB" id="A0A443SBE0"/>
<dbReference type="InterPro" id="IPR045056">
    <property type="entry name" value="Nop56/Nop58"/>
</dbReference>
<dbReference type="Gene3D" id="1.10.287.4070">
    <property type="match status" value="1"/>
</dbReference>
<dbReference type="InterPro" id="IPR042239">
    <property type="entry name" value="Nop_C"/>
</dbReference>
<evidence type="ECO:0000256" key="3">
    <source>
        <dbReference type="ARBA" id="ARBA00020379"/>
    </source>
</evidence>
<evidence type="ECO:0000256" key="5">
    <source>
        <dbReference type="ARBA" id="ARBA00023242"/>
    </source>
</evidence>
<dbReference type="FunFam" id="1.10.287.4070:FF:000001">
    <property type="entry name" value="Probable Nucleolar protein 58"/>
    <property type="match status" value="1"/>
</dbReference>
<keyword evidence="5" id="KW-0539">Nucleus</keyword>
<dbReference type="VEuPathDB" id="VectorBase:LDEU007186"/>
<comment type="subunit">
    <text evidence="7">Core component of box C/D small nucleolar ribonucleoprotein (snoRNP) particles; the core proteins SNU13, NOP56, NOP58 and FBL or FBLL1 assemble stepwise onto the snoRNA. Interacts with NOLC1/Nopp140. Interacts with NOPCHAP1, NUFIP1, RUVBL1 and RUVBL2; NOPCHAP1 bridges the association of NOP58 with RUVBL1:RUVBL2 and NUFIP1. Interacts with PIH1D1. Part of the small subunit (SSU) processome, composed of more than 70 proteins and the RNA chaperone small nucleolar RNA (snoRNA) U3.</text>
</comment>
<comment type="similarity">
    <text evidence="2">Belongs to the NOP5/NOP56 family.</text>
</comment>
<comment type="caution">
    <text evidence="10">The sequence shown here is derived from an EMBL/GenBank/DDBJ whole genome shotgun (WGS) entry which is preliminary data.</text>
</comment>
<dbReference type="EMBL" id="NCKV01004329">
    <property type="protein sequence ID" value="RWS24853.1"/>
    <property type="molecule type" value="Genomic_DNA"/>
</dbReference>
<evidence type="ECO:0000256" key="7">
    <source>
        <dbReference type="ARBA" id="ARBA00063404"/>
    </source>
</evidence>
<evidence type="ECO:0000256" key="1">
    <source>
        <dbReference type="ARBA" id="ARBA00004604"/>
    </source>
</evidence>
<dbReference type="FunFam" id="1.10.246.90:FF:000004">
    <property type="entry name" value="Nucleolar protein 58"/>
    <property type="match status" value="1"/>
</dbReference>
<dbReference type="InterPro" id="IPR000225">
    <property type="entry name" value="Armadillo"/>
</dbReference>
<dbReference type="Gene3D" id="1.25.10.10">
    <property type="entry name" value="Leucine-rich Repeat Variant"/>
    <property type="match status" value="3"/>
</dbReference>
<dbReference type="InterPro" id="IPR012976">
    <property type="entry name" value="NOSIC"/>
</dbReference>
<comment type="subcellular location">
    <subcellularLocation>
        <location evidence="1">Nucleus</location>
        <location evidence="1">Nucleolus</location>
    </subcellularLocation>
</comment>
<dbReference type="Pfam" id="PF08156">
    <property type="entry name" value="NOP5NT"/>
    <property type="match status" value="1"/>
</dbReference>
<sequence length="1067" mass="119788">MFVLFETASGFAVFKLLDEKKLQESTNLFKEFENPKKANKLLIFKHFEKFNDTSEALLSATSLLKGKLSKKLKKTLKKIELDDENELLAVADPKLGTSIKEKLNINCISTSVIQDLMSCIRSRVESLIPEWNIDDENAMQLGLSHGIGRYKLKFSPDKVDTMIIQAVSLLDDLDKELNNYVMRCKEWYGWHFPELSKIVPDNTTYIHTVLAMKMRENASKCDFSDILSEDVALQVKEMAELSMGTEIAEEDMDNIEHLCRNVLELQEYRQQLSEYLKNRMMAIAPNLTVLVGDIVGARLISRAGSLLNLAKHPASTVQILGAEKALFRALKTKHDTPKYGLIYHANLIGMSNPKLKGKMSRMLASKAALACRVDALGEGSGSELGVEHRAMLESRLKMLEEGSVTRISGSGKKRAKFEKYEHKSHLMEYKSGADSTLTGTSNVEDSGVKRKFEEADAEQEDNETKCLMAAVSLKNIVIGSNKQKEHIIEMGILPRLLQLMTETKNEELVCEIGTILCSLTKGTEKHIKVIIEVGAVCTLINMLTVSHFRNNDALVDICLCALRSIFMSNVAPVHVVYEENQGIPLVMSLLQIIKSSNSWCKHECVINILAHSCQNAEHQNTLCTYGVVDVAANLLLSPVYKVQLSSLFLISQICYQNEAVSAVASNASCGGRTVPDILEEMMNHDKTEAMQIAAARCITYLYRASALSASDKRIIFKALPTLCRLCKRDVDAIVRATAADILAYMTEIDTELQKTASICDHIILSLADYFKWQPLISNASNFISYDLTADATYARKCDFPVSRKAELEFSQEMKQSAFKAFASLGANDEEIRKKIIETDMLMEHIVSGLSDNNNRTRLAALRCLHSLSRSVQQLRTTFQDHAVWLPLRNLLNNAPDDWHRVHYVIFCLNFHQQNRHVICLFCIHTFKSCVQHFLDRTAVELLCGLTKREEPALRLNGVWALMNMTFQTDQSVKMQILSSLGTDQIFKLLDDCDSNIVLKTLGLIRNLLSNKPHIDHIMSLHGKQMMHAVVMILEGKNSSEVKEQALCILANIADGESAKEYIMSDDD</sequence>
<reference evidence="10 11" key="1">
    <citation type="journal article" date="2018" name="Gigascience">
        <title>Genomes of trombidid mites reveal novel predicted allergens and laterally-transferred genes associated with secondary metabolism.</title>
        <authorList>
            <person name="Dong X."/>
            <person name="Chaisiri K."/>
            <person name="Xia D."/>
            <person name="Armstrong S.D."/>
            <person name="Fang Y."/>
            <person name="Donnelly M.J."/>
            <person name="Kadowaki T."/>
            <person name="McGarry J.W."/>
            <person name="Darby A.C."/>
            <person name="Makepeace B.L."/>
        </authorList>
    </citation>
    <scope>NUCLEOTIDE SEQUENCE [LARGE SCALE GENOMIC DNA]</scope>
    <source>
        <strain evidence="10">UoL-UT</strain>
    </source>
</reference>
<evidence type="ECO:0000256" key="6">
    <source>
        <dbReference type="ARBA" id="ARBA00060303"/>
    </source>
</evidence>
<evidence type="ECO:0000259" key="9">
    <source>
        <dbReference type="PROSITE" id="PS51358"/>
    </source>
</evidence>
<dbReference type="SUPFAM" id="SSF89124">
    <property type="entry name" value="Nop domain"/>
    <property type="match status" value="1"/>
</dbReference>
<feature type="non-terminal residue" evidence="10">
    <location>
        <position position="1067"/>
    </location>
</feature>
<dbReference type="GO" id="GO:0032040">
    <property type="term" value="C:small-subunit processome"/>
    <property type="evidence" value="ECO:0007669"/>
    <property type="project" value="InterPro"/>
</dbReference>
<dbReference type="Gene3D" id="1.10.246.90">
    <property type="entry name" value="Nop domain"/>
    <property type="match status" value="1"/>
</dbReference>
<evidence type="ECO:0000313" key="11">
    <source>
        <dbReference type="Proteomes" id="UP000288716"/>
    </source>
</evidence>
<comment type="function">
    <text evidence="6">Required for the biogenesis of box C/D snoRNAs such as U3, U8 and U14 snoRNAs. Part of the small subunit (SSU) processome, first precursor of the small eukaryotic ribosomal subunit. During the assembly of the SSU processome in the nucleolus, many ribosome biogenesis factors, an RNA chaperone and ribosomal proteins associate with the nascent pre-rRNA and work in concert to generate RNA folding, modifications, rearrangements and cleavage as well as targeted degradation of pre-ribosomal RNA by the RNA exosome. Core component of box C/D small nucleolar ribonucleoprotein (snoRNP) complexes that function in methylation of multiple sites on ribosomal RNAs (rRNAs) and messenger RNAs (mRNAs).</text>
</comment>
<feature type="domain" description="Nop" evidence="9">
    <location>
        <begin position="283"/>
        <end position="401"/>
    </location>
</feature>
<dbReference type="GO" id="GO:0030515">
    <property type="term" value="F:snoRNA binding"/>
    <property type="evidence" value="ECO:0007669"/>
    <property type="project" value="InterPro"/>
</dbReference>
<evidence type="ECO:0000313" key="10">
    <source>
        <dbReference type="EMBL" id="RWS24853.1"/>
    </source>
</evidence>
<dbReference type="SMART" id="SM00185">
    <property type="entry name" value="ARM"/>
    <property type="match status" value="8"/>
</dbReference>
<keyword evidence="11" id="KW-1185">Reference proteome</keyword>
<name>A0A443SBE0_9ACAR</name>
<dbReference type="Pfam" id="PF00514">
    <property type="entry name" value="Arm"/>
    <property type="match status" value="1"/>
</dbReference>
<organism evidence="10 11">
    <name type="scientific">Leptotrombidium deliense</name>
    <dbReference type="NCBI Taxonomy" id="299467"/>
    <lineage>
        <taxon>Eukaryota</taxon>
        <taxon>Metazoa</taxon>
        <taxon>Ecdysozoa</taxon>
        <taxon>Arthropoda</taxon>
        <taxon>Chelicerata</taxon>
        <taxon>Arachnida</taxon>
        <taxon>Acari</taxon>
        <taxon>Acariformes</taxon>
        <taxon>Trombidiformes</taxon>
        <taxon>Prostigmata</taxon>
        <taxon>Anystina</taxon>
        <taxon>Parasitengona</taxon>
        <taxon>Trombiculoidea</taxon>
        <taxon>Trombiculidae</taxon>
        <taxon>Leptotrombidium</taxon>
    </lineage>
</organism>
<dbReference type="GO" id="GO:0042254">
    <property type="term" value="P:ribosome biogenesis"/>
    <property type="evidence" value="ECO:0007669"/>
    <property type="project" value="UniProtKB-KW"/>
</dbReference>
<accession>A0A443SBE0</accession>
<dbReference type="Pfam" id="PF01798">
    <property type="entry name" value="Nop"/>
    <property type="match status" value="1"/>
</dbReference>
<dbReference type="GO" id="GO:0031428">
    <property type="term" value="C:box C/D methylation guide snoRNP complex"/>
    <property type="evidence" value="ECO:0007669"/>
    <property type="project" value="InterPro"/>
</dbReference>
<proteinExistence type="inferred from homology"/>
<dbReference type="OrthoDB" id="5559898at2759"/>
<dbReference type="InterPro" id="IPR002687">
    <property type="entry name" value="Nop_dom"/>
</dbReference>
<gene>
    <name evidence="10" type="ORF">B4U80_03492</name>
</gene>
<dbReference type="PROSITE" id="PS51358">
    <property type="entry name" value="NOP"/>
    <property type="match status" value="1"/>
</dbReference>
<evidence type="ECO:0000256" key="2">
    <source>
        <dbReference type="ARBA" id="ARBA00009211"/>
    </source>
</evidence>
<dbReference type="InterPro" id="IPR016024">
    <property type="entry name" value="ARM-type_fold"/>
</dbReference>
<dbReference type="InterPro" id="IPR011989">
    <property type="entry name" value="ARM-like"/>
</dbReference>